<keyword evidence="1 5" id="KW-0645">Protease</keyword>
<dbReference type="Gene3D" id="2.40.10.120">
    <property type="match status" value="1"/>
</dbReference>
<dbReference type="AlphaFoldDB" id="A0A1R4IIG0"/>
<dbReference type="PROSITE" id="PS50106">
    <property type="entry name" value="PDZ"/>
    <property type="match status" value="1"/>
</dbReference>
<feature type="compositionally biased region" description="Acidic residues" evidence="3">
    <location>
        <begin position="203"/>
        <end position="226"/>
    </location>
</feature>
<feature type="compositionally biased region" description="Gly residues" evidence="3">
    <location>
        <begin position="181"/>
        <end position="197"/>
    </location>
</feature>
<dbReference type="SUPFAM" id="SSF50494">
    <property type="entry name" value="Trypsin-like serine proteases"/>
    <property type="match status" value="1"/>
</dbReference>
<name>A0A1R4IIG0_9ACTN</name>
<dbReference type="InterPro" id="IPR001478">
    <property type="entry name" value="PDZ"/>
</dbReference>
<feature type="domain" description="PDZ" evidence="4">
    <location>
        <begin position="440"/>
        <end position="530"/>
    </location>
</feature>
<organism evidence="5 6">
    <name type="scientific">Luteococcus japonicus LSP_Lj1</name>
    <dbReference type="NCBI Taxonomy" id="1255658"/>
    <lineage>
        <taxon>Bacteria</taxon>
        <taxon>Bacillati</taxon>
        <taxon>Actinomycetota</taxon>
        <taxon>Actinomycetes</taxon>
        <taxon>Propionibacteriales</taxon>
        <taxon>Propionibacteriaceae</taxon>
        <taxon>Luteococcus</taxon>
    </lineage>
</organism>
<protein>
    <submittedName>
        <fullName evidence="5">Putative secreted serine protease, family S1C</fullName>
        <ecNumber evidence="5">3.4.21.-</ecNumber>
    </submittedName>
</protein>
<accession>A0A1R4IIG0</accession>
<dbReference type="Pfam" id="PF13180">
    <property type="entry name" value="PDZ_2"/>
    <property type="match status" value="1"/>
</dbReference>
<dbReference type="InterPro" id="IPR033116">
    <property type="entry name" value="TRYPSIN_SER"/>
</dbReference>
<dbReference type="InterPro" id="IPR051201">
    <property type="entry name" value="Chloro_Bact_Ser_Proteases"/>
</dbReference>
<dbReference type="PROSITE" id="PS00135">
    <property type="entry name" value="TRYPSIN_SER"/>
    <property type="match status" value="1"/>
</dbReference>
<evidence type="ECO:0000259" key="4">
    <source>
        <dbReference type="PROSITE" id="PS50106"/>
    </source>
</evidence>
<feature type="compositionally biased region" description="Polar residues" evidence="3">
    <location>
        <begin position="229"/>
        <end position="247"/>
    </location>
</feature>
<dbReference type="EC" id="3.4.21.-" evidence="5"/>
<evidence type="ECO:0000256" key="2">
    <source>
        <dbReference type="ARBA" id="ARBA00022801"/>
    </source>
</evidence>
<dbReference type="Pfam" id="PF13365">
    <property type="entry name" value="Trypsin_2"/>
    <property type="match status" value="1"/>
</dbReference>
<proteinExistence type="predicted"/>
<dbReference type="Gene3D" id="2.30.42.10">
    <property type="match status" value="1"/>
</dbReference>
<dbReference type="InterPro" id="IPR036034">
    <property type="entry name" value="PDZ_sf"/>
</dbReference>
<dbReference type="PANTHER" id="PTHR43343">
    <property type="entry name" value="PEPTIDASE S12"/>
    <property type="match status" value="1"/>
</dbReference>
<gene>
    <name evidence="5" type="ORF">FM114_02065</name>
</gene>
<dbReference type="PRINTS" id="PR00834">
    <property type="entry name" value="PROTEASES2C"/>
</dbReference>
<feature type="compositionally biased region" description="Basic and acidic residues" evidence="3">
    <location>
        <begin position="10"/>
        <end position="20"/>
    </location>
</feature>
<dbReference type="InterPro" id="IPR009003">
    <property type="entry name" value="Peptidase_S1_PA"/>
</dbReference>
<evidence type="ECO:0000313" key="6">
    <source>
        <dbReference type="Proteomes" id="UP000188342"/>
    </source>
</evidence>
<dbReference type="Proteomes" id="UP000188342">
    <property type="component" value="Unassembled WGS sequence"/>
</dbReference>
<feature type="region of interest" description="Disordered" evidence="3">
    <location>
        <begin position="1"/>
        <end position="52"/>
    </location>
</feature>
<dbReference type="STRING" id="1255658.FM114_02065"/>
<reference evidence="5 6" key="1">
    <citation type="submission" date="2017-02" db="EMBL/GenBank/DDBJ databases">
        <authorList>
            <person name="Peterson S.W."/>
        </authorList>
    </citation>
    <scope>NUCLEOTIDE SEQUENCE [LARGE SCALE GENOMIC DNA]</scope>
    <source>
        <strain evidence="5 6">LSP_Lj1</strain>
    </source>
</reference>
<keyword evidence="6" id="KW-1185">Reference proteome</keyword>
<dbReference type="EMBL" id="FUKQ01000007">
    <property type="protein sequence ID" value="SJN19600.1"/>
    <property type="molecule type" value="Genomic_DNA"/>
</dbReference>
<dbReference type="SMART" id="SM00228">
    <property type="entry name" value="PDZ"/>
    <property type="match status" value="1"/>
</dbReference>
<evidence type="ECO:0000256" key="3">
    <source>
        <dbReference type="SAM" id="MobiDB-lite"/>
    </source>
</evidence>
<feature type="region of interest" description="Disordered" evidence="3">
    <location>
        <begin position="77"/>
        <end position="129"/>
    </location>
</feature>
<dbReference type="GO" id="GO:0006508">
    <property type="term" value="P:proteolysis"/>
    <property type="evidence" value="ECO:0007669"/>
    <property type="project" value="UniProtKB-KW"/>
</dbReference>
<dbReference type="RefSeq" id="WP_179110558.1">
    <property type="nucleotide sequence ID" value="NZ_FUKQ01000007.1"/>
</dbReference>
<dbReference type="GO" id="GO:0004252">
    <property type="term" value="F:serine-type endopeptidase activity"/>
    <property type="evidence" value="ECO:0007669"/>
    <property type="project" value="InterPro"/>
</dbReference>
<dbReference type="InterPro" id="IPR001940">
    <property type="entry name" value="Peptidase_S1C"/>
</dbReference>
<evidence type="ECO:0000313" key="5">
    <source>
        <dbReference type="EMBL" id="SJN19600.1"/>
    </source>
</evidence>
<keyword evidence="2 5" id="KW-0378">Hydrolase</keyword>
<sequence length="547" mass="55062">MTNGVSGNNHPDESTRRLDDAEWFWTREASEETAQPEPTQVIPGAVGAQDSVEPTIQLPQAEMPLALSAAIGSAAATAAHPSAPQPGVAGPRAGQQGGQRPTGPQLAAWAPPTGVPAASTSPSTARRSGGPNALLAVFAASLMTGMAVLQAPALARTAGELLPGGQTSTQPAPTQEDPGTQTGGTQTGGTQTGGIQDGSGTPAEEEPWDPWGVDDQDPQDEQDQEDQQGTTNEQSAGASQASVTSAQGKGVVLIEATTASGRSAGTGMVVTDNGYVLTNYHVVQSSTALRVQLASSQKTYQATVVGHDASNDVALLKLEGAERLQTVTLDDDQLSTGDAVTAVGNANGQGHLSAAAGTVTDLTSSITVSNETSASGKEELSDVIKTTAGAQPGDSGGPMFDAEGEVVGMTTAGQQASSGIRTQNTTVASYAVPIERAMGIITQIRSGNESGTVKVGPNAYLGVSVRTLDDGSISVASVVSGGPAATAGLSRGDTITSLDQTSITSHAVLSEVLAGKEPGDRVTMTWLDGSSGARRSAEVTLGSSPMN</sequence>
<evidence type="ECO:0000256" key="1">
    <source>
        <dbReference type="ARBA" id="ARBA00022670"/>
    </source>
</evidence>
<feature type="region of interest" description="Disordered" evidence="3">
    <location>
        <begin position="161"/>
        <end position="247"/>
    </location>
</feature>
<dbReference type="PANTHER" id="PTHR43343:SF3">
    <property type="entry name" value="PROTEASE DO-LIKE 8, CHLOROPLASTIC"/>
    <property type="match status" value="1"/>
</dbReference>
<dbReference type="SUPFAM" id="SSF50156">
    <property type="entry name" value="PDZ domain-like"/>
    <property type="match status" value="1"/>
</dbReference>